<dbReference type="AlphaFoldDB" id="A0A915L9G2"/>
<reference evidence="2" key="1">
    <citation type="submission" date="2022-11" db="UniProtKB">
        <authorList>
            <consortium name="WormBaseParasite"/>
        </authorList>
    </citation>
    <scope>IDENTIFICATION</scope>
</reference>
<evidence type="ECO:0000313" key="2">
    <source>
        <dbReference type="WBParaSite" id="nRc.2.0.1.t47058-RA"/>
    </source>
</evidence>
<organism evidence="1 2">
    <name type="scientific">Romanomermis culicivorax</name>
    <name type="common">Nematode worm</name>
    <dbReference type="NCBI Taxonomy" id="13658"/>
    <lineage>
        <taxon>Eukaryota</taxon>
        <taxon>Metazoa</taxon>
        <taxon>Ecdysozoa</taxon>
        <taxon>Nematoda</taxon>
        <taxon>Enoplea</taxon>
        <taxon>Dorylaimia</taxon>
        <taxon>Mermithida</taxon>
        <taxon>Mermithoidea</taxon>
        <taxon>Mermithidae</taxon>
        <taxon>Romanomermis</taxon>
    </lineage>
</organism>
<dbReference type="WBParaSite" id="nRc.2.0.1.t47058-RA">
    <property type="protein sequence ID" value="nRc.2.0.1.t47058-RA"/>
    <property type="gene ID" value="nRc.2.0.1.g47058"/>
</dbReference>
<proteinExistence type="predicted"/>
<accession>A0A915L9G2</accession>
<protein>
    <submittedName>
        <fullName evidence="2">Uncharacterized protein</fullName>
    </submittedName>
</protein>
<sequence length="93" mass="10286">MVRLEVHCKSATCLTYNTCCSPNMLGGVEKCSTTLSMLGEQIFCARGSARRTCSARSWLGAVFAEQKYEPGFINMLSLQWSTGTAHDKRTINE</sequence>
<name>A0A915L9G2_ROMCU</name>
<evidence type="ECO:0000313" key="1">
    <source>
        <dbReference type="Proteomes" id="UP000887565"/>
    </source>
</evidence>
<dbReference type="Proteomes" id="UP000887565">
    <property type="component" value="Unplaced"/>
</dbReference>
<keyword evidence="1" id="KW-1185">Reference proteome</keyword>